<dbReference type="VEuPathDB" id="VectorBase:PPAI007968"/>
<evidence type="ECO:0000313" key="3">
    <source>
        <dbReference type="Proteomes" id="UP000092462"/>
    </source>
</evidence>
<evidence type="ECO:0000256" key="1">
    <source>
        <dbReference type="SAM" id="MobiDB-lite"/>
    </source>
</evidence>
<dbReference type="EMBL" id="AJVK01034420">
    <property type="status" value="NOT_ANNOTATED_CDS"/>
    <property type="molecule type" value="Genomic_DNA"/>
</dbReference>
<evidence type="ECO:0000313" key="2">
    <source>
        <dbReference type="EnsemblMetazoa" id="PPAI007968-PA"/>
    </source>
</evidence>
<dbReference type="AlphaFoldDB" id="A0A1B0DII3"/>
<feature type="region of interest" description="Disordered" evidence="1">
    <location>
        <begin position="1"/>
        <end position="60"/>
    </location>
</feature>
<sequence length="73" mass="8750">MRSKASNPHRDAQEGRSILQFQWHSTPGKASHPKSRRTAFEKGQKREESEKVQEKQETEEEKILRFLRFKLRK</sequence>
<organism evidence="2 3">
    <name type="scientific">Phlebotomus papatasi</name>
    <name type="common">Sandfly</name>
    <dbReference type="NCBI Taxonomy" id="29031"/>
    <lineage>
        <taxon>Eukaryota</taxon>
        <taxon>Metazoa</taxon>
        <taxon>Ecdysozoa</taxon>
        <taxon>Arthropoda</taxon>
        <taxon>Hexapoda</taxon>
        <taxon>Insecta</taxon>
        <taxon>Pterygota</taxon>
        <taxon>Neoptera</taxon>
        <taxon>Endopterygota</taxon>
        <taxon>Diptera</taxon>
        <taxon>Nematocera</taxon>
        <taxon>Psychodoidea</taxon>
        <taxon>Psychodidae</taxon>
        <taxon>Phlebotomus</taxon>
        <taxon>Phlebotomus</taxon>
    </lineage>
</organism>
<protein>
    <submittedName>
        <fullName evidence="2">Uncharacterized protein</fullName>
    </submittedName>
</protein>
<accession>A0A1B0DII3</accession>
<reference evidence="2" key="1">
    <citation type="submission" date="2022-08" db="UniProtKB">
        <authorList>
            <consortium name="EnsemblMetazoa"/>
        </authorList>
    </citation>
    <scope>IDENTIFICATION</scope>
    <source>
        <strain evidence="2">Israel</strain>
    </source>
</reference>
<dbReference type="EnsemblMetazoa" id="PPAI007968-RA">
    <property type="protein sequence ID" value="PPAI007968-PA"/>
    <property type="gene ID" value="PPAI007968"/>
</dbReference>
<name>A0A1B0DII3_PHLPP</name>
<keyword evidence="3" id="KW-1185">Reference proteome</keyword>
<dbReference type="Proteomes" id="UP000092462">
    <property type="component" value="Unassembled WGS sequence"/>
</dbReference>
<feature type="compositionally biased region" description="Basic and acidic residues" evidence="1">
    <location>
        <begin position="38"/>
        <end position="60"/>
    </location>
</feature>
<proteinExistence type="predicted"/>